<dbReference type="STRING" id="28092.WM40_22820"/>
<proteinExistence type="predicted"/>
<evidence type="ECO:0000313" key="2">
    <source>
        <dbReference type="Proteomes" id="UP000033618"/>
    </source>
</evidence>
<sequence length="75" mass="8512">MLDKEIYCRGIDDGYLVIDISDKNRPLWPVFFFPRNPGRAPVMRTAAYHASARWGNALHANAIFRCVDDTQGRSG</sequence>
<comment type="caution">
    <text evidence="1">The sequence shown here is derived from an EMBL/GenBank/DDBJ whole genome shotgun (WGS) entry which is preliminary data.</text>
</comment>
<gene>
    <name evidence="1" type="ORF">WM40_22820</name>
</gene>
<keyword evidence="2" id="KW-1185">Reference proteome</keyword>
<protein>
    <submittedName>
        <fullName evidence="1">Uncharacterized protein</fullName>
    </submittedName>
</protein>
<accession>A0A0F5JUH8</accession>
<reference evidence="1 2" key="1">
    <citation type="submission" date="2015-03" db="EMBL/GenBank/DDBJ databases">
        <title>Draft Genome Sequence of Burkholderia andropogonis type strain ICMP2807, isolated from Sorghum bicolor.</title>
        <authorList>
            <person name="Lopes-Santos L."/>
            <person name="Castro D.B."/>
            <person name="Ottoboni L.M."/>
            <person name="Park D."/>
            <person name="Weirc B.S."/>
            <person name="Destefano S.A."/>
        </authorList>
    </citation>
    <scope>NUCLEOTIDE SEQUENCE [LARGE SCALE GENOMIC DNA]</scope>
    <source>
        <strain evidence="1 2">ICMP2807</strain>
    </source>
</reference>
<dbReference type="Proteomes" id="UP000033618">
    <property type="component" value="Unassembled WGS sequence"/>
</dbReference>
<dbReference type="EMBL" id="LAQU01000040">
    <property type="protein sequence ID" value="KKB61496.1"/>
    <property type="molecule type" value="Genomic_DNA"/>
</dbReference>
<name>A0A0F5JUH8_9BURK</name>
<dbReference type="PATRIC" id="fig|28092.6.peg.5369"/>
<evidence type="ECO:0000313" key="1">
    <source>
        <dbReference type="EMBL" id="KKB61496.1"/>
    </source>
</evidence>
<dbReference type="AlphaFoldDB" id="A0A0F5JUH8"/>
<organism evidence="1 2">
    <name type="scientific">Robbsia andropogonis</name>
    <dbReference type="NCBI Taxonomy" id="28092"/>
    <lineage>
        <taxon>Bacteria</taxon>
        <taxon>Pseudomonadati</taxon>
        <taxon>Pseudomonadota</taxon>
        <taxon>Betaproteobacteria</taxon>
        <taxon>Burkholderiales</taxon>
        <taxon>Burkholderiaceae</taxon>
        <taxon>Robbsia</taxon>
    </lineage>
</organism>